<sequence>MLIVLMNFVVRLCFLSPNALMEFIMLADLLIFYSSYMLILGKCYLFKKVLKAMTEPEPEPEPEPVVGIIYYITFQVSLPADENAGTVRAKVLVKFPDPTTEMDMVRKINKV</sequence>
<dbReference type="Proteomes" id="UP001237642">
    <property type="component" value="Unassembled WGS sequence"/>
</dbReference>
<gene>
    <name evidence="2" type="ORF">POM88_028825</name>
</gene>
<keyword evidence="3" id="KW-1185">Reference proteome</keyword>
<keyword evidence="1" id="KW-0472">Membrane</keyword>
<reference evidence="2" key="1">
    <citation type="submission" date="2023-02" db="EMBL/GenBank/DDBJ databases">
        <title>Genome of toxic invasive species Heracleum sosnowskyi carries increased number of genes despite the absence of recent whole-genome duplications.</title>
        <authorList>
            <person name="Schelkunov M."/>
            <person name="Shtratnikova V."/>
            <person name="Makarenko M."/>
            <person name="Klepikova A."/>
            <person name="Omelchenko D."/>
            <person name="Novikova G."/>
            <person name="Obukhova E."/>
            <person name="Bogdanov V."/>
            <person name="Penin A."/>
            <person name="Logacheva M."/>
        </authorList>
    </citation>
    <scope>NUCLEOTIDE SEQUENCE</scope>
    <source>
        <strain evidence="2">Hsosn_3</strain>
        <tissue evidence="2">Leaf</tissue>
    </source>
</reference>
<comment type="caution">
    <text evidence="2">The sequence shown here is derived from an EMBL/GenBank/DDBJ whole genome shotgun (WGS) entry which is preliminary data.</text>
</comment>
<keyword evidence="1" id="KW-0812">Transmembrane</keyword>
<reference evidence="2" key="2">
    <citation type="submission" date="2023-05" db="EMBL/GenBank/DDBJ databases">
        <authorList>
            <person name="Schelkunov M.I."/>
        </authorList>
    </citation>
    <scope>NUCLEOTIDE SEQUENCE</scope>
    <source>
        <strain evidence="2">Hsosn_3</strain>
        <tissue evidence="2">Leaf</tissue>
    </source>
</reference>
<evidence type="ECO:0000256" key="1">
    <source>
        <dbReference type="SAM" id="Phobius"/>
    </source>
</evidence>
<keyword evidence="1" id="KW-1133">Transmembrane helix</keyword>
<proteinExistence type="predicted"/>
<organism evidence="2 3">
    <name type="scientific">Heracleum sosnowskyi</name>
    <dbReference type="NCBI Taxonomy" id="360622"/>
    <lineage>
        <taxon>Eukaryota</taxon>
        <taxon>Viridiplantae</taxon>
        <taxon>Streptophyta</taxon>
        <taxon>Embryophyta</taxon>
        <taxon>Tracheophyta</taxon>
        <taxon>Spermatophyta</taxon>
        <taxon>Magnoliopsida</taxon>
        <taxon>eudicotyledons</taxon>
        <taxon>Gunneridae</taxon>
        <taxon>Pentapetalae</taxon>
        <taxon>asterids</taxon>
        <taxon>campanulids</taxon>
        <taxon>Apiales</taxon>
        <taxon>Apiaceae</taxon>
        <taxon>Apioideae</taxon>
        <taxon>apioid superclade</taxon>
        <taxon>Tordylieae</taxon>
        <taxon>Tordyliinae</taxon>
        <taxon>Heracleum</taxon>
    </lineage>
</organism>
<accession>A0AAD8MH32</accession>
<dbReference type="AlphaFoldDB" id="A0AAD8MH32"/>
<dbReference type="EMBL" id="JAUIZM010000007">
    <property type="protein sequence ID" value="KAK1372632.1"/>
    <property type="molecule type" value="Genomic_DNA"/>
</dbReference>
<evidence type="ECO:0000313" key="3">
    <source>
        <dbReference type="Proteomes" id="UP001237642"/>
    </source>
</evidence>
<feature type="transmembrane region" description="Helical" evidence="1">
    <location>
        <begin position="20"/>
        <end position="41"/>
    </location>
</feature>
<name>A0AAD8MH32_9APIA</name>
<protein>
    <submittedName>
        <fullName evidence="2">Uncharacterized protein</fullName>
    </submittedName>
</protein>
<evidence type="ECO:0000313" key="2">
    <source>
        <dbReference type="EMBL" id="KAK1372632.1"/>
    </source>
</evidence>